<gene>
    <name evidence="2" type="ORF">SYV04_06310</name>
</gene>
<dbReference type="EMBL" id="JAXIVS010000002">
    <property type="protein sequence ID" value="MDY7225986.1"/>
    <property type="molecule type" value="Genomic_DNA"/>
</dbReference>
<keyword evidence="3" id="KW-1185">Reference proteome</keyword>
<comment type="caution">
    <text evidence="2">The sequence shown here is derived from an EMBL/GenBank/DDBJ whole genome shotgun (WGS) entry which is preliminary data.</text>
</comment>
<evidence type="ECO:0000313" key="3">
    <source>
        <dbReference type="Proteomes" id="UP001291309"/>
    </source>
</evidence>
<dbReference type="Proteomes" id="UP001291309">
    <property type="component" value="Unassembled WGS sequence"/>
</dbReference>
<accession>A0ABU5GY29</accession>
<dbReference type="InterPro" id="IPR036366">
    <property type="entry name" value="PGBDSf"/>
</dbReference>
<dbReference type="InterPro" id="IPR002477">
    <property type="entry name" value="Peptidoglycan-bd-like"/>
</dbReference>
<dbReference type="Pfam" id="PF01471">
    <property type="entry name" value="PG_binding_1"/>
    <property type="match status" value="2"/>
</dbReference>
<feature type="domain" description="Peptidoglycan binding-like" evidence="1">
    <location>
        <begin position="100"/>
        <end position="154"/>
    </location>
</feature>
<evidence type="ECO:0000313" key="2">
    <source>
        <dbReference type="EMBL" id="MDY7225986.1"/>
    </source>
</evidence>
<dbReference type="RefSeq" id="WP_321544708.1">
    <property type="nucleotide sequence ID" value="NZ_JAXIVS010000002.1"/>
</dbReference>
<organism evidence="2 3">
    <name type="scientific">Hyalangium rubrum</name>
    <dbReference type="NCBI Taxonomy" id="3103134"/>
    <lineage>
        <taxon>Bacteria</taxon>
        <taxon>Pseudomonadati</taxon>
        <taxon>Myxococcota</taxon>
        <taxon>Myxococcia</taxon>
        <taxon>Myxococcales</taxon>
        <taxon>Cystobacterineae</taxon>
        <taxon>Archangiaceae</taxon>
        <taxon>Hyalangium</taxon>
    </lineage>
</organism>
<feature type="domain" description="Peptidoglycan binding-like" evidence="1">
    <location>
        <begin position="26"/>
        <end position="81"/>
    </location>
</feature>
<protein>
    <submittedName>
        <fullName evidence="2">Peptidoglycan-binding protein</fullName>
    </submittedName>
</protein>
<reference evidence="2 3" key="1">
    <citation type="submission" date="2023-12" db="EMBL/GenBank/DDBJ databases">
        <title>the genome sequence of Hyalangium sp. s54d21.</title>
        <authorList>
            <person name="Zhang X."/>
        </authorList>
    </citation>
    <scope>NUCLEOTIDE SEQUENCE [LARGE SCALE GENOMIC DNA]</scope>
    <source>
        <strain evidence="3">s54d21</strain>
    </source>
</reference>
<evidence type="ECO:0000259" key="1">
    <source>
        <dbReference type="Pfam" id="PF01471"/>
    </source>
</evidence>
<dbReference type="SUPFAM" id="SSF47090">
    <property type="entry name" value="PGBD-like"/>
    <property type="match status" value="2"/>
</dbReference>
<dbReference type="InterPro" id="IPR036365">
    <property type="entry name" value="PGBD-like_sf"/>
</dbReference>
<name>A0ABU5GY29_9BACT</name>
<dbReference type="Gene3D" id="1.10.101.10">
    <property type="entry name" value="PGBD-like superfamily/PGBD"/>
    <property type="match status" value="2"/>
</dbReference>
<proteinExistence type="predicted"/>
<sequence>MPSMLPVLGLSTPCGAFSCLKQGASSPEVEYLQRQLQVAGFNPGHVDGLFGPKTKAAVMAFQRARGLEVDGIAGPRLWAALDVQRGSGQRPVLKRGLSEPVVEVIQKLLAAHGFDPGTKDGIFGPKTERAVLAFQRAMGLEADGVVGPKTWSALSGMVLPQRSVA</sequence>